<evidence type="ECO:0000259" key="7">
    <source>
        <dbReference type="PROSITE" id="PS50195"/>
    </source>
</evidence>
<evidence type="ECO:0000313" key="9">
    <source>
        <dbReference type="Proteomes" id="UP001159405"/>
    </source>
</evidence>
<organism evidence="8 9">
    <name type="scientific">Porites lobata</name>
    <dbReference type="NCBI Taxonomy" id="104759"/>
    <lineage>
        <taxon>Eukaryota</taxon>
        <taxon>Metazoa</taxon>
        <taxon>Cnidaria</taxon>
        <taxon>Anthozoa</taxon>
        <taxon>Hexacorallia</taxon>
        <taxon>Scleractinia</taxon>
        <taxon>Fungiina</taxon>
        <taxon>Poritidae</taxon>
        <taxon>Porites</taxon>
    </lineage>
</organism>
<feature type="domain" description="PX" evidence="7">
    <location>
        <begin position="83"/>
        <end position="203"/>
    </location>
</feature>
<keyword evidence="9" id="KW-1185">Reference proteome</keyword>
<gene>
    <name evidence="8" type="ORF">PLOB_00040936</name>
</gene>
<comment type="subcellular location">
    <subcellularLocation>
        <location evidence="1">Early endosome membrane</location>
        <topology evidence="1">Peripheral membrane protein</topology>
        <orientation evidence="1">Cytoplasmic side</orientation>
    </subcellularLocation>
</comment>
<keyword evidence="6" id="KW-0472">Membrane</keyword>
<dbReference type="InterPro" id="IPR036871">
    <property type="entry name" value="PX_dom_sf"/>
</dbReference>
<dbReference type="Gene3D" id="3.30.1520.10">
    <property type="entry name" value="Phox-like domain"/>
    <property type="match status" value="1"/>
</dbReference>
<keyword evidence="5" id="KW-0446">Lipid-binding</keyword>
<keyword evidence="2" id="KW-0813">Transport</keyword>
<dbReference type="InterPro" id="IPR001683">
    <property type="entry name" value="PX_dom"/>
</dbReference>
<accession>A0ABN8PAS3</accession>
<dbReference type="PROSITE" id="PS50195">
    <property type="entry name" value="PX"/>
    <property type="match status" value="1"/>
</dbReference>
<evidence type="ECO:0000313" key="8">
    <source>
        <dbReference type="EMBL" id="CAH3139967.1"/>
    </source>
</evidence>
<proteinExistence type="predicted"/>
<keyword evidence="3" id="KW-0967">Endosome</keyword>
<protein>
    <recommendedName>
        <fullName evidence="7">PX domain-containing protein</fullName>
    </recommendedName>
</protein>
<dbReference type="SUPFAM" id="SSF64268">
    <property type="entry name" value="PX domain"/>
    <property type="match status" value="1"/>
</dbReference>
<dbReference type="SMART" id="SM00312">
    <property type="entry name" value="PX"/>
    <property type="match status" value="1"/>
</dbReference>
<dbReference type="Pfam" id="PF00787">
    <property type="entry name" value="PX"/>
    <property type="match status" value="1"/>
</dbReference>
<dbReference type="PANTHER" id="PTHR20939">
    <property type="entry name" value="SORTING NEXIN 20, 21"/>
    <property type="match status" value="1"/>
</dbReference>
<keyword evidence="4" id="KW-0653">Protein transport</keyword>
<reference evidence="8 9" key="1">
    <citation type="submission" date="2022-05" db="EMBL/GenBank/DDBJ databases">
        <authorList>
            <consortium name="Genoscope - CEA"/>
            <person name="William W."/>
        </authorList>
    </citation>
    <scope>NUCLEOTIDE SEQUENCE [LARGE SCALE GENOMIC DNA]</scope>
</reference>
<evidence type="ECO:0000256" key="6">
    <source>
        <dbReference type="ARBA" id="ARBA00023136"/>
    </source>
</evidence>
<evidence type="ECO:0000256" key="4">
    <source>
        <dbReference type="ARBA" id="ARBA00022927"/>
    </source>
</evidence>
<name>A0ABN8PAS3_9CNID</name>
<evidence type="ECO:0000256" key="1">
    <source>
        <dbReference type="ARBA" id="ARBA00004469"/>
    </source>
</evidence>
<sequence>MLMESRCQWYVDDCTEVNPDDRSESSSDSISFNGQLVNPIRTIIHPGEKGIVYIGDIDSDDEEKDVDSFESICKGHGISIYNDPCNVRFEVFLPRIDEQSKRVFYCIMVLRTEMGIDKDKVSVERRYSDFRALYKSLKKDLPTILKDINFPKRVLGQKSNLDPELIESRRVEFQAFLQTIYQHYEVRQHPAFREFFYLPGLREATDFLIGGELNNSLELLLNSLHLQVKLCDKVREVIATLAAVVVVLEAQDNLEDAEHYAMAALDLAQDDYLCSYVIPLLDTAVKLRQKLQMDKKGIENHLFRVQRMTGLDVDHMFSLRALAAMRFQKEKTSS</sequence>
<dbReference type="InterPro" id="IPR039937">
    <property type="entry name" value="SNX20/SNX21"/>
</dbReference>
<dbReference type="PANTHER" id="PTHR20939:SF11">
    <property type="entry name" value="LD12265P"/>
    <property type="match status" value="1"/>
</dbReference>
<evidence type="ECO:0000256" key="2">
    <source>
        <dbReference type="ARBA" id="ARBA00022448"/>
    </source>
</evidence>
<dbReference type="EMBL" id="CALNXK010000063">
    <property type="protein sequence ID" value="CAH3139967.1"/>
    <property type="molecule type" value="Genomic_DNA"/>
</dbReference>
<comment type="caution">
    <text evidence="8">The sequence shown here is derived from an EMBL/GenBank/DDBJ whole genome shotgun (WGS) entry which is preliminary data.</text>
</comment>
<dbReference type="Proteomes" id="UP001159405">
    <property type="component" value="Unassembled WGS sequence"/>
</dbReference>
<evidence type="ECO:0000256" key="5">
    <source>
        <dbReference type="ARBA" id="ARBA00023121"/>
    </source>
</evidence>
<evidence type="ECO:0000256" key="3">
    <source>
        <dbReference type="ARBA" id="ARBA00022753"/>
    </source>
</evidence>